<evidence type="ECO:0000313" key="1">
    <source>
        <dbReference type="EMBL" id="CAB3231648.1"/>
    </source>
</evidence>
<evidence type="ECO:0008006" key="5">
    <source>
        <dbReference type="Google" id="ProtNLM"/>
    </source>
</evidence>
<dbReference type="SUPFAM" id="SSF100910">
    <property type="entry name" value="Chemosensory protein Csp2"/>
    <property type="match status" value="1"/>
</dbReference>
<dbReference type="PANTHER" id="PTHR11257">
    <property type="entry name" value="CHEMOSENSORY PROTEIN-RELATED"/>
    <property type="match status" value="1"/>
</dbReference>
<protein>
    <recommendedName>
        <fullName evidence="5">Chemosensory protein</fullName>
    </recommendedName>
</protein>
<dbReference type="Proteomes" id="UP000494106">
    <property type="component" value="Unassembled WGS sequence"/>
</dbReference>
<evidence type="ECO:0000313" key="4">
    <source>
        <dbReference type="Proteomes" id="UP000494256"/>
    </source>
</evidence>
<name>A0A8S0ZFK4_ARCPL</name>
<gene>
    <name evidence="1" type="ORF">APLA_LOCUS4518</name>
    <name evidence="2" type="ORF">APLA_LOCUS6845</name>
</gene>
<keyword evidence="3" id="KW-1185">Reference proteome</keyword>
<comment type="caution">
    <text evidence="1">The sequence shown here is derived from an EMBL/GenBank/DDBJ whole genome shotgun (WGS) entry which is preliminary data.</text>
</comment>
<dbReference type="InterPro" id="IPR036682">
    <property type="entry name" value="OS_D_A10/PebIII_sf"/>
</dbReference>
<dbReference type="Gene3D" id="1.10.2080.10">
    <property type="entry name" value="Insect odorant-binding protein A10/Ejaculatory bulb-specific protein 3"/>
    <property type="match status" value="1"/>
</dbReference>
<proteinExistence type="predicted"/>
<organism evidence="1 3">
    <name type="scientific">Arctia plantaginis</name>
    <name type="common">Wood tiger moth</name>
    <name type="synonym">Phalaena plantaginis</name>
    <dbReference type="NCBI Taxonomy" id="874455"/>
    <lineage>
        <taxon>Eukaryota</taxon>
        <taxon>Metazoa</taxon>
        <taxon>Ecdysozoa</taxon>
        <taxon>Arthropoda</taxon>
        <taxon>Hexapoda</taxon>
        <taxon>Insecta</taxon>
        <taxon>Pterygota</taxon>
        <taxon>Neoptera</taxon>
        <taxon>Endopterygota</taxon>
        <taxon>Lepidoptera</taxon>
        <taxon>Glossata</taxon>
        <taxon>Ditrysia</taxon>
        <taxon>Noctuoidea</taxon>
        <taxon>Erebidae</taxon>
        <taxon>Arctiinae</taxon>
        <taxon>Arctia</taxon>
    </lineage>
</organism>
<dbReference type="Proteomes" id="UP000494256">
    <property type="component" value="Unassembled WGS sequence"/>
</dbReference>
<evidence type="ECO:0000313" key="2">
    <source>
        <dbReference type="EMBL" id="CAB3234967.1"/>
    </source>
</evidence>
<dbReference type="PANTHER" id="PTHR11257:SF12">
    <property type="entry name" value="EJACULATORY BULB-SPECIFIC PROTEIN 3-RELATED"/>
    <property type="match status" value="1"/>
</dbReference>
<accession>A0A8S0ZFK4</accession>
<evidence type="ECO:0000313" key="3">
    <source>
        <dbReference type="Proteomes" id="UP000494106"/>
    </source>
</evidence>
<dbReference type="Pfam" id="PF03392">
    <property type="entry name" value="OS-D"/>
    <property type="match status" value="1"/>
</dbReference>
<dbReference type="InterPro" id="IPR005055">
    <property type="entry name" value="A10/PebIII"/>
</dbReference>
<dbReference type="OrthoDB" id="6625994at2759"/>
<dbReference type="AlphaFoldDB" id="A0A8S0ZFK4"/>
<dbReference type="EMBL" id="CADEBC010000473">
    <property type="protein sequence ID" value="CAB3231648.1"/>
    <property type="molecule type" value="Genomic_DNA"/>
</dbReference>
<reference evidence="3 4" key="1">
    <citation type="submission" date="2020-04" db="EMBL/GenBank/DDBJ databases">
        <authorList>
            <person name="Wallbank WR R."/>
            <person name="Pardo Diaz C."/>
            <person name="Kozak K."/>
            <person name="Martin S."/>
            <person name="Jiggins C."/>
            <person name="Moest M."/>
            <person name="Warren A I."/>
            <person name="Byers J.R.P. K."/>
            <person name="Montejo-Kovacevich G."/>
            <person name="Yen C E."/>
        </authorList>
    </citation>
    <scope>NUCLEOTIDE SEQUENCE [LARGE SCALE GENOMIC DNA]</scope>
</reference>
<sequence>MGKCTPEGRELRSHLKEGIEENCAKCTPAQRSGTRRVLAHLINHEPDYWNQLKAKYDSTGKHSAQYERELRQH</sequence>
<dbReference type="EMBL" id="CADEBD010000297">
    <property type="protein sequence ID" value="CAB3234967.1"/>
    <property type="molecule type" value="Genomic_DNA"/>
</dbReference>